<sequence>MRCRPAEAWVEALAAGAASEGPIAWSRHNLVAHAEVDAQGACVCLRRAAHLSHAPVAKLYAPAHPAGGSLARPTYVSFSPCGYTLLAYFPPGAPPLRSATLFAPYTGLSTALATPIGLEAGTSPMPYAGTPAGAAAGAAWQSDQGMVCIWTRTGGDAWTLRQTVPVCDAASAPTTHAFHGHIVDVCWLGAPRAWSLNAPLDAALAQPVRMPACGPAALLALPSLPLDQAQEELALVACTSTAQVSVLHRLPGRAAASAPFRVHHGWLTQPSVLPPPPTLEHSSTERCDAWMRRVTHLRACAVPESATVLVAYATDGASGAPAIVHLTELQLELDGEMSFLTVQPLAGVPTSTAELCVGAPQPSDARLTHLAWVQRAASLELWLALDGAAHDDASSGTQLVAWAVHRPADAADDDVHAPRTPSLVPRAQAWLVAYRVTSLVPHVLGVYAAAAHGDEEVWATIAPENLALMPLGTYLPRTALRRSPFAVSPSGAVACAMLEPSGAVACLPLPLPHTPFETCAGRLVALAALRHASCTDVAVWARPFGALPDALPRILHVAADTLQLGDAPTLSQLLVLCTCTVALDLPRDAPVRRRASLLLELAALHRQLVRARMDASTAPFAARLASGAQVAFAPAHAWVLVEGLRQMLGLLAGAARHAAADADAGAPCDALLELLAFRAPVRLVADVLAGYALFAEHMERVPLRTFAPPLLDTQQLPASAARAADSWRAVQSTVQAAVTHAPLDVRAAAAALAAHTPPPAPWDTLFAPRDTHRMAPAWALARTLHALAARPMRLWDAAPEVWQRASLLRS</sequence>
<keyword evidence="2" id="KW-1185">Reference proteome</keyword>
<evidence type="ECO:0000313" key="2">
    <source>
        <dbReference type="Proteomes" id="UP000818624"/>
    </source>
</evidence>
<gene>
    <name evidence="1" type="ORF">GLX27_001204</name>
</gene>
<organism evidence="1 2">
    <name type="scientific">Malassezia furfur</name>
    <name type="common">Pityriasis versicolor infection agent</name>
    <name type="synonym">Pityrosporum furfur</name>
    <dbReference type="NCBI Taxonomy" id="55194"/>
    <lineage>
        <taxon>Eukaryota</taxon>
        <taxon>Fungi</taxon>
        <taxon>Dikarya</taxon>
        <taxon>Basidiomycota</taxon>
        <taxon>Ustilaginomycotina</taxon>
        <taxon>Malasseziomycetes</taxon>
        <taxon>Malasseziales</taxon>
        <taxon>Malasseziaceae</taxon>
        <taxon>Malassezia</taxon>
    </lineage>
</organism>
<dbReference type="Proteomes" id="UP000818624">
    <property type="component" value="Chromosome 1"/>
</dbReference>
<protein>
    <recommendedName>
        <fullName evidence="3">Mediator of RNA polymerase II transcription subunit 16</fullName>
    </recommendedName>
</protein>
<dbReference type="EMBL" id="CP046234">
    <property type="protein sequence ID" value="WFD46567.1"/>
    <property type="molecule type" value="Genomic_DNA"/>
</dbReference>
<accession>A0ABY8EM00</accession>
<evidence type="ECO:0008006" key="3">
    <source>
        <dbReference type="Google" id="ProtNLM"/>
    </source>
</evidence>
<name>A0ABY8EM00_MALFU</name>
<reference evidence="1 2" key="1">
    <citation type="journal article" date="2020" name="Elife">
        <title>Loss of centromere function drives karyotype evolution in closely related Malassezia species.</title>
        <authorList>
            <person name="Sankaranarayanan S.R."/>
            <person name="Ianiri G."/>
            <person name="Coelho M.A."/>
            <person name="Reza M.H."/>
            <person name="Thimmappa B.C."/>
            <person name="Ganguly P."/>
            <person name="Vadnala R.N."/>
            <person name="Sun S."/>
            <person name="Siddharthan R."/>
            <person name="Tellgren-Roth C."/>
            <person name="Dawson T.L."/>
            <person name="Heitman J."/>
            <person name="Sanyal K."/>
        </authorList>
    </citation>
    <scope>NUCLEOTIDE SEQUENCE [LARGE SCALE GENOMIC DNA]</scope>
    <source>
        <strain evidence="1">CBS14141</strain>
    </source>
</reference>
<proteinExistence type="predicted"/>
<evidence type="ECO:0000313" key="1">
    <source>
        <dbReference type="EMBL" id="WFD46567.1"/>
    </source>
</evidence>